<evidence type="ECO:0000313" key="8">
    <source>
        <dbReference type="EMBL" id="TGY94073.1"/>
    </source>
</evidence>
<reference evidence="8 9" key="1">
    <citation type="journal article" date="2013" name="Int. J. Syst. Evol. Microbiol.">
        <title>Marinicauda pacifica gen. nov., sp. nov., a prosthecate alphaproteobacterium of the family Hyphomonadaceae isolated from deep seawater.</title>
        <authorList>
            <person name="Zhang X.Y."/>
            <person name="Li G.W."/>
            <person name="Wang C.S."/>
            <person name="Zhang Y.J."/>
            <person name="Xu X.W."/>
            <person name="Li H."/>
            <person name="Liu A."/>
            <person name="Liu C."/>
            <person name="Xie B.B."/>
            <person name="Qin Q.L."/>
            <person name="Xu Z."/>
            <person name="Chen X.L."/>
            <person name="Zhou B.C."/>
            <person name="Zhang Y.Z."/>
        </authorList>
    </citation>
    <scope>NUCLEOTIDE SEQUENCE [LARGE SCALE GENOMIC DNA]</scope>
    <source>
        <strain evidence="8 9">P-1 km-3</strain>
    </source>
</reference>
<comment type="catalytic activity">
    <reaction evidence="6">
        <text>2 a quinone + NADH + H(+) = 2 a 1,4-benzosemiquinone + NAD(+)</text>
        <dbReference type="Rhea" id="RHEA:65952"/>
        <dbReference type="ChEBI" id="CHEBI:15378"/>
        <dbReference type="ChEBI" id="CHEBI:57540"/>
        <dbReference type="ChEBI" id="CHEBI:57945"/>
        <dbReference type="ChEBI" id="CHEBI:132124"/>
        <dbReference type="ChEBI" id="CHEBI:134225"/>
    </reaction>
</comment>
<dbReference type="GO" id="GO:0016652">
    <property type="term" value="F:oxidoreductase activity, acting on NAD(P)H as acceptor"/>
    <property type="evidence" value="ECO:0007669"/>
    <property type="project" value="UniProtKB-UniRule"/>
</dbReference>
<evidence type="ECO:0000256" key="3">
    <source>
        <dbReference type="ARBA" id="ARBA00023002"/>
    </source>
</evidence>
<dbReference type="GO" id="GO:0010181">
    <property type="term" value="F:FMN binding"/>
    <property type="evidence" value="ECO:0007669"/>
    <property type="project" value="UniProtKB-UniRule"/>
</dbReference>
<dbReference type="GO" id="GO:0009055">
    <property type="term" value="F:electron transfer activity"/>
    <property type="evidence" value="ECO:0007669"/>
    <property type="project" value="UniProtKB-UniRule"/>
</dbReference>
<dbReference type="InterPro" id="IPR050104">
    <property type="entry name" value="FMN-dep_NADH:Q_OxRdtase_AzoR1"/>
</dbReference>
<dbReference type="HAMAP" id="MF_01216">
    <property type="entry name" value="Azoreductase_type1"/>
    <property type="match status" value="1"/>
</dbReference>
<evidence type="ECO:0000256" key="5">
    <source>
        <dbReference type="ARBA" id="ARBA00048542"/>
    </source>
</evidence>
<dbReference type="GO" id="GO:0016655">
    <property type="term" value="F:oxidoreductase activity, acting on NAD(P)H, quinone or similar compound as acceptor"/>
    <property type="evidence" value="ECO:0007669"/>
    <property type="project" value="InterPro"/>
</dbReference>
<evidence type="ECO:0000256" key="2">
    <source>
        <dbReference type="ARBA" id="ARBA00022643"/>
    </source>
</evidence>
<dbReference type="InterPro" id="IPR003680">
    <property type="entry name" value="Flavodoxin_fold"/>
</dbReference>
<name>A0A4S2HDY4_9PROT</name>
<dbReference type="Gene3D" id="3.40.50.360">
    <property type="match status" value="1"/>
</dbReference>
<comment type="similarity">
    <text evidence="6">Belongs to the azoreductase type 1 family.</text>
</comment>
<feature type="domain" description="Flavodoxin-like fold" evidence="7">
    <location>
        <begin position="5"/>
        <end position="187"/>
    </location>
</feature>
<dbReference type="Pfam" id="PF02525">
    <property type="entry name" value="Flavodoxin_2"/>
    <property type="match status" value="1"/>
</dbReference>
<dbReference type="PANTHER" id="PTHR43741">
    <property type="entry name" value="FMN-DEPENDENT NADH-AZOREDUCTASE 1"/>
    <property type="match status" value="1"/>
</dbReference>
<comment type="catalytic activity">
    <reaction evidence="5">
        <text>N,N-dimethyl-1,4-phenylenediamine + anthranilate + 2 NAD(+) = 2-(4-dimethylaminophenyl)diazenylbenzoate + 2 NADH + 2 H(+)</text>
        <dbReference type="Rhea" id="RHEA:55872"/>
        <dbReference type="ChEBI" id="CHEBI:15378"/>
        <dbReference type="ChEBI" id="CHEBI:15783"/>
        <dbReference type="ChEBI" id="CHEBI:16567"/>
        <dbReference type="ChEBI" id="CHEBI:57540"/>
        <dbReference type="ChEBI" id="CHEBI:57945"/>
        <dbReference type="ChEBI" id="CHEBI:71579"/>
        <dbReference type="EC" id="1.7.1.17"/>
    </reaction>
    <physiologicalReaction direction="right-to-left" evidence="5">
        <dbReference type="Rhea" id="RHEA:55874"/>
    </physiologicalReaction>
</comment>
<evidence type="ECO:0000259" key="7">
    <source>
        <dbReference type="Pfam" id="PF02525"/>
    </source>
</evidence>
<dbReference type="SUPFAM" id="SSF52218">
    <property type="entry name" value="Flavoproteins"/>
    <property type="match status" value="1"/>
</dbReference>
<comment type="caution">
    <text evidence="6">Lacks conserved residue(s) required for the propagation of feature annotation.</text>
</comment>
<keyword evidence="9" id="KW-1185">Reference proteome</keyword>
<dbReference type="InterPro" id="IPR023048">
    <property type="entry name" value="NADH:quinone_OxRdtase_FMN_depd"/>
</dbReference>
<comment type="caution">
    <text evidence="8">The sequence shown here is derived from an EMBL/GenBank/DDBJ whole genome shotgun (WGS) entry which is preliminary data.</text>
</comment>
<dbReference type="EC" id="1.6.5.-" evidence="6"/>
<protein>
    <recommendedName>
        <fullName evidence="6">FMN dependent NADH:quinone oxidoreductase</fullName>
        <ecNumber evidence="6">1.6.5.-</ecNumber>
    </recommendedName>
    <alternativeName>
        <fullName evidence="6">Azo-dye reductase</fullName>
    </alternativeName>
    <alternativeName>
        <fullName evidence="6">FMN-dependent NADH-azo compound oxidoreductase</fullName>
    </alternativeName>
    <alternativeName>
        <fullName evidence="6">FMN-dependent NADH-azoreductase</fullName>
        <ecNumber evidence="6">1.7.1.17</ecNumber>
    </alternativeName>
</protein>
<evidence type="ECO:0000313" key="9">
    <source>
        <dbReference type="Proteomes" id="UP000305451"/>
    </source>
</evidence>
<dbReference type="Proteomes" id="UP000305451">
    <property type="component" value="Unassembled WGS sequence"/>
</dbReference>
<evidence type="ECO:0000256" key="1">
    <source>
        <dbReference type="ARBA" id="ARBA00022630"/>
    </source>
</evidence>
<sequence length="202" mass="21550">MSAPQILRIDTSAQIDGSVSRELSDILASALAGESGRVTVRNLATDPIEAVDHDWVGANFTPAEERSEAQKAVLAQSDALVEELKAASDIVIGVPIYNFAIPAALKAWVDKVARARLTFRYSEAGPEGLLGGRTAWLVVASGGVPVGSDVDFATPYLRHVLGFMGIDDVRIVDAGRWPFLSEAERDAVRALAERPQEVARAA</sequence>
<comment type="function">
    <text evidence="6">Quinone reductase that provides resistance to thiol-specific stress caused by electrophilic quinones.</text>
</comment>
<evidence type="ECO:0000256" key="6">
    <source>
        <dbReference type="HAMAP-Rule" id="MF_01216"/>
    </source>
</evidence>
<accession>A0A4S2HDY4</accession>
<dbReference type="InterPro" id="IPR029039">
    <property type="entry name" value="Flavoprotein-like_sf"/>
</dbReference>
<feature type="binding site" evidence="6">
    <location>
        <position position="12"/>
    </location>
    <ligand>
        <name>FMN</name>
        <dbReference type="ChEBI" id="CHEBI:58210"/>
    </ligand>
</feature>
<keyword evidence="1 6" id="KW-0285">Flavoprotein</keyword>
<gene>
    <name evidence="6" type="primary">azoR</name>
    <name evidence="8" type="ORF">E5162_01965</name>
</gene>
<comment type="cofactor">
    <cofactor evidence="6">
        <name>FMN</name>
        <dbReference type="ChEBI" id="CHEBI:58210"/>
    </cofactor>
    <text evidence="6">Binds 1 FMN per subunit.</text>
</comment>
<keyword evidence="2 6" id="KW-0288">FMN</keyword>
<dbReference type="AlphaFoldDB" id="A0A4S2HDY4"/>
<proteinExistence type="inferred from homology"/>
<organism evidence="8 9">
    <name type="scientific">Marinicauda pacifica</name>
    <dbReference type="NCBI Taxonomy" id="1133559"/>
    <lineage>
        <taxon>Bacteria</taxon>
        <taxon>Pseudomonadati</taxon>
        <taxon>Pseudomonadota</taxon>
        <taxon>Alphaproteobacteria</taxon>
        <taxon>Maricaulales</taxon>
        <taxon>Maricaulaceae</taxon>
        <taxon>Marinicauda</taxon>
    </lineage>
</organism>
<dbReference type="PANTHER" id="PTHR43741:SF2">
    <property type="entry name" value="FMN-DEPENDENT NADH:QUINONE OXIDOREDUCTASE"/>
    <property type="match status" value="1"/>
</dbReference>
<keyword evidence="4 6" id="KW-0520">NAD</keyword>
<dbReference type="RefSeq" id="WP_135943268.1">
    <property type="nucleotide sequence ID" value="NZ_BMEI01000001.1"/>
</dbReference>
<keyword evidence="3 6" id="KW-0560">Oxidoreductase</keyword>
<comment type="subunit">
    <text evidence="6">Homodimer.</text>
</comment>
<evidence type="ECO:0000256" key="4">
    <source>
        <dbReference type="ARBA" id="ARBA00023027"/>
    </source>
</evidence>
<comment type="function">
    <text evidence="6">Also exhibits azoreductase activity. Catalyzes the reductive cleavage of the azo bond in aromatic azo compounds to the corresponding amines.</text>
</comment>
<dbReference type="EC" id="1.7.1.17" evidence="6"/>
<feature type="binding site" evidence="6">
    <location>
        <begin position="18"/>
        <end position="20"/>
    </location>
    <ligand>
        <name>FMN</name>
        <dbReference type="ChEBI" id="CHEBI:58210"/>
    </ligand>
</feature>
<dbReference type="EMBL" id="SRXV01000001">
    <property type="protein sequence ID" value="TGY94073.1"/>
    <property type="molecule type" value="Genomic_DNA"/>
</dbReference>
<dbReference type="OrthoDB" id="9787136at2"/>